<dbReference type="EMBL" id="PXYV01000006">
    <property type="protein sequence ID" value="PSR23333.1"/>
    <property type="molecule type" value="Genomic_DNA"/>
</dbReference>
<dbReference type="InterPro" id="IPR007313">
    <property type="entry name" value="FxsA"/>
</dbReference>
<comment type="caution">
    <text evidence="2">The sequence shown here is derived from an EMBL/GenBank/DDBJ whole genome shotgun (WGS) entry which is preliminary data.</text>
</comment>
<name>A0A2T2WM82_9FIRM</name>
<organism evidence="2 3">
    <name type="scientific">Sulfobacillus acidophilus</name>
    <dbReference type="NCBI Taxonomy" id="53633"/>
    <lineage>
        <taxon>Bacteria</taxon>
        <taxon>Bacillati</taxon>
        <taxon>Bacillota</taxon>
        <taxon>Clostridia</taxon>
        <taxon>Eubacteriales</taxon>
        <taxon>Clostridiales Family XVII. Incertae Sedis</taxon>
        <taxon>Sulfobacillus</taxon>
    </lineage>
</organism>
<proteinExistence type="predicted"/>
<evidence type="ECO:0000313" key="3">
    <source>
        <dbReference type="Proteomes" id="UP000241848"/>
    </source>
</evidence>
<dbReference type="Pfam" id="PF04186">
    <property type="entry name" value="FxsA"/>
    <property type="match status" value="1"/>
</dbReference>
<keyword evidence="1" id="KW-0472">Membrane</keyword>
<dbReference type="Proteomes" id="UP000241848">
    <property type="component" value="Unassembled WGS sequence"/>
</dbReference>
<dbReference type="PANTHER" id="PTHR35335:SF1">
    <property type="entry name" value="UPF0716 PROTEIN FXSA"/>
    <property type="match status" value="1"/>
</dbReference>
<feature type="transmembrane region" description="Helical" evidence="1">
    <location>
        <begin position="76"/>
        <end position="104"/>
    </location>
</feature>
<accession>A0A2T2WM82</accession>
<sequence length="127" mass="14618">MLKRLFLIFLAVPLVELILIFVLAHFLGWMWTIALTVASSVLGAYLGSRSWRGWWDRVRDEWSQEGFPVHRLGEGAILLTAMAFMITPGPLTGILGILFTIPAIRERVSRLLVRWIGRRVLERFWPS</sequence>
<gene>
    <name evidence="2" type="ORF">C7B45_03185</name>
</gene>
<evidence type="ECO:0008006" key="4">
    <source>
        <dbReference type="Google" id="ProtNLM"/>
    </source>
</evidence>
<evidence type="ECO:0000256" key="1">
    <source>
        <dbReference type="SAM" id="Phobius"/>
    </source>
</evidence>
<dbReference type="NCBIfam" id="NF008528">
    <property type="entry name" value="PRK11463.1-2"/>
    <property type="match status" value="1"/>
</dbReference>
<reference evidence="2 3" key="1">
    <citation type="journal article" date="2014" name="BMC Genomics">
        <title>Comparison of environmental and isolate Sulfobacillus genomes reveals diverse carbon, sulfur, nitrogen, and hydrogen metabolisms.</title>
        <authorList>
            <person name="Justice N.B."/>
            <person name="Norman A."/>
            <person name="Brown C.T."/>
            <person name="Singh A."/>
            <person name="Thomas B.C."/>
            <person name="Banfield J.F."/>
        </authorList>
    </citation>
    <scope>NUCLEOTIDE SEQUENCE [LARGE SCALE GENOMIC DNA]</scope>
    <source>
        <strain evidence="2">AMDSBA3</strain>
    </source>
</reference>
<keyword evidence="1" id="KW-1133">Transmembrane helix</keyword>
<feature type="transmembrane region" description="Helical" evidence="1">
    <location>
        <begin position="5"/>
        <end position="23"/>
    </location>
</feature>
<evidence type="ECO:0000313" key="2">
    <source>
        <dbReference type="EMBL" id="PSR23333.1"/>
    </source>
</evidence>
<dbReference type="AlphaFoldDB" id="A0A2T2WM82"/>
<keyword evidence="1" id="KW-0812">Transmembrane</keyword>
<protein>
    <recommendedName>
        <fullName evidence="4">Membrane protein FxsA</fullName>
    </recommendedName>
</protein>
<dbReference type="PANTHER" id="PTHR35335">
    <property type="entry name" value="UPF0716 PROTEIN FXSA"/>
    <property type="match status" value="1"/>
</dbReference>
<dbReference type="GO" id="GO:0016020">
    <property type="term" value="C:membrane"/>
    <property type="evidence" value="ECO:0007669"/>
    <property type="project" value="InterPro"/>
</dbReference>